<evidence type="ECO:0000259" key="21">
    <source>
        <dbReference type="PROSITE" id="PS50234"/>
    </source>
</evidence>
<comment type="function">
    <text evidence="17">Single-stranded DNA-dependent ATP-dependent helicase. Involved in non-homologous end joining (NHEJ) DNA double strand break repair. DNA-binding is sequence-independent but has a high affinity to nicks in double-stranded DNA and to the ends of duplex DNA. Binds to naturally occurring chromosomal ends, and therefore provides chromosomal end protection. Required also for telomere recombination to repair telomeric ends in the absence of telomerase. KU70, of the KU70/KU80 heterodimer, binds to the stem loop of TLC1, the RNA component of telomerase. Involved in telomere maintenance. Interacts with telomeric repeats and subtelomeric sequences thereby controlling telomere length and protecting against subtelomeric rearrangement. Maintains telomeric chromatin, which is involved in silencing the expression of genes located at the telomere. Required for mating-type switching.</text>
</comment>
<feature type="region of interest" description="Disordered" evidence="20">
    <location>
        <begin position="571"/>
        <end position="593"/>
    </location>
</feature>
<evidence type="ECO:0000256" key="14">
    <source>
        <dbReference type="ARBA" id="ARBA00023172"/>
    </source>
</evidence>
<evidence type="ECO:0000256" key="16">
    <source>
        <dbReference type="ARBA" id="ARBA00023242"/>
    </source>
</evidence>
<evidence type="ECO:0000256" key="3">
    <source>
        <dbReference type="ARBA" id="ARBA00007726"/>
    </source>
</evidence>
<keyword evidence="11" id="KW-0067">ATP-binding</keyword>
<comment type="catalytic activity">
    <reaction evidence="19">
        <text>ATP + H2O = ADP + phosphate + H(+)</text>
        <dbReference type="Rhea" id="RHEA:13065"/>
        <dbReference type="ChEBI" id="CHEBI:15377"/>
        <dbReference type="ChEBI" id="CHEBI:15378"/>
        <dbReference type="ChEBI" id="CHEBI:30616"/>
        <dbReference type="ChEBI" id="CHEBI:43474"/>
        <dbReference type="ChEBI" id="CHEBI:456216"/>
        <dbReference type="EC" id="3.6.4.12"/>
    </reaction>
</comment>
<dbReference type="GeneID" id="95978290"/>
<dbReference type="InterPro" id="IPR024193">
    <property type="entry name" value="Ku80"/>
</dbReference>
<dbReference type="Pfam" id="PF08785">
    <property type="entry name" value="Ku_PK_bind"/>
    <property type="match status" value="1"/>
</dbReference>
<dbReference type="Gene3D" id="3.40.50.410">
    <property type="entry name" value="von Willebrand factor, type A domain"/>
    <property type="match status" value="1"/>
</dbReference>
<dbReference type="SMART" id="SM00559">
    <property type="entry name" value="Ku78"/>
    <property type="match status" value="1"/>
</dbReference>
<evidence type="ECO:0000256" key="20">
    <source>
        <dbReference type="SAM" id="MobiDB-lite"/>
    </source>
</evidence>
<evidence type="ECO:0000256" key="4">
    <source>
        <dbReference type="ARBA" id="ARBA00012551"/>
    </source>
</evidence>
<dbReference type="InterPro" id="IPR014893">
    <property type="entry name" value="Ku_PK_bind"/>
</dbReference>
<sequence>MASKEATIFIVDVGQSTSEQRHDREQHDLDWTLEYVWDKITSIVATERKTLNVGVIGLRTDETQNELDTEDGYEHITVLKPLGQCLMSDIRQLKDQLKPSNTESGDALSALAIAIQMISSFCKALKYERRIVLVTNGRGLMDTDDIEEIAGKIANDNIELTVLGVDFDDPEYGVKEEDKNEDKAKNEQVFQKLCEGCNGIFGTIAQAVEELSIPRLKTTKPVPSYKGHLTLGNREQYDGAFEIDVERYPRVMVQRPPTASTFVQSSGPAPGASHDERTAGDMAAVKNARSYQVVDENAPGGKRDVSPEELAKGYSYGSTAVPISESDRNVTTFETKQGMDILGFVTKQQYERYMDLSRSNVIIGMRTNDKANLALSSFIHALFELDSYAVARLVTKIDKAPLIVLLAPSIELDHECLYEVELPFAEDVRSYRFPSLDKVVTVSGKQLKQHRNLPNDDLMNAMSDYVDAMDLTSLSVSGSPIIRKLKKEGESSVTEDEDEEEEEYMNIDDTFSPVLHRINQVIRHRAIHPTKPLPPVPEILTKYSTPPATLTDRAQPLVSKILDAADLKKVPPKTRSRHYGGGRKNKDAPKPLSGLDVTALLSSKPPTNPDSPSITDATPQITAANAIPDFKSALLTTTSLASVQSLFTQFSAIIKALITSSFGDANYQRALEALRVMREEAIDFEAPEMYNDFLRALKKDIVVDDDGESDRREMWYLIRKERLGLVTSREAGGDGDVSSPAAGGGLHVSEEEAREFMAVKPSAVATT</sequence>
<dbReference type="PIRSF" id="PIRSF016570">
    <property type="entry name" value="Ku80"/>
    <property type="match status" value="1"/>
</dbReference>
<organism evidence="22 23">
    <name type="scientific">Neodothiora populina</name>
    <dbReference type="NCBI Taxonomy" id="2781224"/>
    <lineage>
        <taxon>Eukaryota</taxon>
        <taxon>Fungi</taxon>
        <taxon>Dikarya</taxon>
        <taxon>Ascomycota</taxon>
        <taxon>Pezizomycotina</taxon>
        <taxon>Dothideomycetes</taxon>
        <taxon>Dothideomycetidae</taxon>
        <taxon>Dothideales</taxon>
        <taxon>Dothioraceae</taxon>
        <taxon>Neodothiora</taxon>
    </lineage>
</organism>
<keyword evidence="13" id="KW-0238">DNA-binding</keyword>
<evidence type="ECO:0000256" key="10">
    <source>
        <dbReference type="ARBA" id="ARBA00022806"/>
    </source>
</evidence>
<keyword evidence="8" id="KW-0227">DNA damage</keyword>
<comment type="caution">
    <text evidence="22">The sequence shown here is derived from an EMBL/GenBank/DDBJ whole genome shotgun (WGS) entry which is preliminary data.</text>
</comment>
<evidence type="ECO:0000256" key="11">
    <source>
        <dbReference type="ARBA" id="ARBA00022840"/>
    </source>
</evidence>
<comment type="subcellular location">
    <subcellularLocation>
        <location evidence="2">Chromosome</location>
        <location evidence="2">Telomere</location>
    </subcellularLocation>
    <subcellularLocation>
        <location evidence="1">Nucleus</location>
    </subcellularLocation>
</comment>
<keyword evidence="16" id="KW-0539">Nucleus</keyword>
<gene>
    <name evidence="22" type="ORF">AAFC00_004590</name>
</gene>
<dbReference type="Pfam" id="PF03731">
    <property type="entry name" value="Ku_N"/>
    <property type="match status" value="1"/>
</dbReference>
<dbReference type="PROSITE" id="PS50234">
    <property type="entry name" value="VWFA"/>
    <property type="match status" value="1"/>
</dbReference>
<evidence type="ECO:0000256" key="12">
    <source>
        <dbReference type="ARBA" id="ARBA00022895"/>
    </source>
</evidence>
<dbReference type="Gene3D" id="1.25.40.240">
    <property type="entry name" value="Ku, C-terminal domain"/>
    <property type="match status" value="1"/>
</dbReference>
<evidence type="ECO:0000256" key="19">
    <source>
        <dbReference type="ARBA" id="ARBA00047995"/>
    </source>
</evidence>
<accession>A0ABR3P3W2</accession>
<dbReference type="Gene3D" id="2.40.290.10">
    <property type="match status" value="1"/>
</dbReference>
<evidence type="ECO:0000256" key="13">
    <source>
        <dbReference type="ARBA" id="ARBA00023125"/>
    </source>
</evidence>
<keyword evidence="23" id="KW-1185">Reference proteome</keyword>
<dbReference type="PANTHER" id="PTHR12604">
    <property type="entry name" value="KU AUTOANTIGEN DNA HELICASE"/>
    <property type="match status" value="1"/>
</dbReference>
<evidence type="ECO:0000256" key="15">
    <source>
        <dbReference type="ARBA" id="ARBA00023204"/>
    </source>
</evidence>
<dbReference type="SUPFAM" id="SSF100939">
    <property type="entry name" value="SPOC domain-like"/>
    <property type="match status" value="1"/>
</dbReference>
<evidence type="ECO:0000256" key="18">
    <source>
        <dbReference type="ARBA" id="ARBA00031847"/>
    </source>
</evidence>
<dbReference type="Proteomes" id="UP001562354">
    <property type="component" value="Unassembled WGS sequence"/>
</dbReference>
<dbReference type="RefSeq" id="XP_069196676.1">
    <property type="nucleotide sequence ID" value="XM_069344255.1"/>
</dbReference>
<dbReference type="InterPro" id="IPR036494">
    <property type="entry name" value="Ku_C_sf"/>
</dbReference>
<evidence type="ECO:0000256" key="1">
    <source>
        <dbReference type="ARBA" id="ARBA00004123"/>
    </source>
</evidence>
<dbReference type="EC" id="3.6.4.12" evidence="4"/>
<protein>
    <recommendedName>
        <fullName evidence="5">ATP-dependent DNA helicase II subunit 2</fullName>
        <ecNumber evidence="4">3.6.4.12</ecNumber>
    </recommendedName>
    <alternativeName>
        <fullName evidence="18">ATP-dependent DNA helicase II subunit Ku80</fullName>
    </alternativeName>
</protein>
<keyword evidence="6" id="KW-0158">Chromosome</keyword>
<dbReference type="Gene3D" id="1.10.1600.10">
    <property type="match status" value="1"/>
</dbReference>
<evidence type="ECO:0000313" key="22">
    <source>
        <dbReference type="EMBL" id="KAL1296994.1"/>
    </source>
</evidence>
<evidence type="ECO:0000256" key="8">
    <source>
        <dbReference type="ARBA" id="ARBA00022763"/>
    </source>
</evidence>
<evidence type="ECO:0000313" key="23">
    <source>
        <dbReference type="Proteomes" id="UP001562354"/>
    </source>
</evidence>
<name>A0ABR3P3W2_9PEZI</name>
<keyword evidence="15" id="KW-0234">DNA repair</keyword>
<dbReference type="PANTHER" id="PTHR12604:SF4">
    <property type="entry name" value="X-RAY REPAIR CROSS-COMPLEMENTING PROTEIN 5"/>
    <property type="match status" value="1"/>
</dbReference>
<evidence type="ECO:0000256" key="6">
    <source>
        <dbReference type="ARBA" id="ARBA00022454"/>
    </source>
</evidence>
<keyword evidence="14" id="KW-0233">DNA recombination</keyword>
<keyword evidence="9" id="KW-0378">Hydrolase</keyword>
<feature type="compositionally biased region" description="Basic residues" evidence="20">
    <location>
        <begin position="571"/>
        <end position="583"/>
    </location>
</feature>
<evidence type="ECO:0000256" key="7">
    <source>
        <dbReference type="ARBA" id="ARBA00022741"/>
    </source>
</evidence>
<dbReference type="SUPFAM" id="SSF53300">
    <property type="entry name" value="vWA-like"/>
    <property type="match status" value="1"/>
</dbReference>
<dbReference type="InterPro" id="IPR002035">
    <property type="entry name" value="VWF_A"/>
</dbReference>
<evidence type="ECO:0000256" key="9">
    <source>
        <dbReference type="ARBA" id="ARBA00022801"/>
    </source>
</evidence>
<keyword evidence="10" id="KW-0347">Helicase</keyword>
<dbReference type="InterPro" id="IPR006164">
    <property type="entry name" value="DNA_bd_Ku70/Ku80"/>
</dbReference>
<keyword evidence="7" id="KW-0547">Nucleotide-binding</keyword>
<keyword evidence="12" id="KW-0779">Telomere</keyword>
<evidence type="ECO:0000256" key="5">
    <source>
        <dbReference type="ARBA" id="ARBA00021792"/>
    </source>
</evidence>
<proteinExistence type="inferred from homology"/>
<dbReference type="EMBL" id="JBFMKM010000016">
    <property type="protein sequence ID" value="KAL1296994.1"/>
    <property type="molecule type" value="Genomic_DNA"/>
</dbReference>
<dbReference type="InterPro" id="IPR036465">
    <property type="entry name" value="vWFA_dom_sf"/>
</dbReference>
<evidence type="ECO:0000256" key="17">
    <source>
        <dbReference type="ARBA" id="ARBA00024890"/>
    </source>
</evidence>
<evidence type="ECO:0000256" key="2">
    <source>
        <dbReference type="ARBA" id="ARBA00004574"/>
    </source>
</evidence>
<dbReference type="InterPro" id="IPR005161">
    <property type="entry name" value="Ku_N"/>
</dbReference>
<dbReference type="InterPro" id="IPR016194">
    <property type="entry name" value="SPOC-like_C_dom_sf"/>
</dbReference>
<comment type="similarity">
    <text evidence="3">Belongs to the ku80 family.</text>
</comment>
<reference evidence="22 23" key="1">
    <citation type="submission" date="2024-07" db="EMBL/GenBank/DDBJ databases">
        <title>Draft sequence of the Neodothiora populina.</title>
        <authorList>
            <person name="Drown D.D."/>
            <person name="Schuette U.S."/>
            <person name="Buechlein A.B."/>
            <person name="Rusch D.R."/>
            <person name="Winton L.W."/>
            <person name="Adams G.A."/>
        </authorList>
    </citation>
    <scope>NUCLEOTIDE SEQUENCE [LARGE SCALE GENOMIC DNA]</scope>
    <source>
        <strain evidence="22 23">CPC 39397</strain>
    </source>
</reference>
<feature type="domain" description="VWFA" evidence="21">
    <location>
        <begin position="6"/>
        <end position="165"/>
    </location>
</feature>
<dbReference type="Pfam" id="PF02735">
    <property type="entry name" value="Ku"/>
    <property type="match status" value="1"/>
</dbReference>
<dbReference type="SUPFAM" id="SSF101420">
    <property type="entry name" value="C-terminal domain of Ku80"/>
    <property type="match status" value="1"/>
</dbReference>
<dbReference type="CDD" id="cd00873">
    <property type="entry name" value="KU80"/>
    <property type="match status" value="1"/>
</dbReference>